<dbReference type="InterPro" id="IPR000209">
    <property type="entry name" value="Peptidase_S8/S53_dom"/>
</dbReference>
<dbReference type="Pfam" id="PF00082">
    <property type="entry name" value="Peptidase_S8"/>
    <property type="match status" value="1"/>
</dbReference>
<comment type="similarity">
    <text evidence="1 5">Belongs to the peptidase S8 family.</text>
</comment>
<keyword evidence="3 5" id="KW-0378">Hydrolase</keyword>
<evidence type="ECO:0000256" key="3">
    <source>
        <dbReference type="ARBA" id="ARBA00022801"/>
    </source>
</evidence>
<organism evidence="8 9">
    <name type="scientific">Billgrantia antri</name>
    <dbReference type="NCBI Taxonomy" id="2846777"/>
    <lineage>
        <taxon>Bacteria</taxon>
        <taxon>Pseudomonadati</taxon>
        <taxon>Pseudomonadota</taxon>
        <taxon>Gammaproteobacteria</taxon>
        <taxon>Oceanospirillales</taxon>
        <taxon>Halomonadaceae</taxon>
        <taxon>Billgrantia</taxon>
    </lineage>
</organism>
<keyword evidence="9" id="KW-1185">Reference proteome</keyword>
<accession>A0ABS6ZMD1</accession>
<dbReference type="Proteomes" id="UP000769617">
    <property type="component" value="Unassembled WGS sequence"/>
</dbReference>
<feature type="region of interest" description="Disordered" evidence="6">
    <location>
        <begin position="21"/>
        <end position="62"/>
    </location>
</feature>
<feature type="active site" description="Charge relay system" evidence="5">
    <location>
        <position position="72"/>
    </location>
</feature>
<feature type="active site" description="Charge relay system" evidence="5">
    <location>
        <position position="106"/>
    </location>
</feature>
<dbReference type="EMBL" id="JAHYCA010000002">
    <property type="protein sequence ID" value="MBW6391065.1"/>
    <property type="molecule type" value="Genomic_DNA"/>
</dbReference>
<protein>
    <submittedName>
        <fullName evidence="8">S8 family serine peptidase</fullName>
    </submittedName>
</protein>
<keyword evidence="4 5" id="KW-0720">Serine protease</keyword>
<comment type="caution">
    <text evidence="8">The sequence shown here is derived from an EMBL/GenBank/DDBJ whole genome shotgun (WGS) entry which is preliminary data.</text>
</comment>
<evidence type="ECO:0000256" key="1">
    <source>
        <dbReference type="ARBA" id="ARBA00011073"/>
    </source>
</evidence>
<evidence type="ECO:0000256" key="4">
    <source>
        <dbReference type="ARBA" id="ARBA00022825"/>
    </source>
</evidence>
<name>A0ABS6ZMD1_9GAMM</name>
<dbReference type="Gene3D" id="3.40.50.200">
    <property type="entry name" value="Peptidase S8/S53 domain"/>
    <property type="match status" value="1"/>
</dbReference>
<feature type="domain" description="Peptidase S8/S53" evidence="7">
    <location>
        <begin position="66"/>
        <end position="326"/>
    </location>
</feature>
<evidence type="ECO:0000313" key="9">
    <source>
        <dbReference type="Proteomes" id="UP000769617"/>
    </source>
</evidence>
<evidence type="ECO:0000259" key="7">
    <source>
        <dbReference type="Pfam" id="PF00082"/>
    </source>
</evidence>
<dbReference type="PROSITE" id="PS51892">
    <property type="entry name" value="SUBTILASE"/>
    <property type="match status" value="1"/>
</dbReference>
<dbReference type="PANTHER" id="PTHR43806:SF11">
    <property type="entry name" value="CEREVISIN-RELATED"/>
    <property type="match status" value="1"/>
</dbReference>
<dbReference type="PROSITE" id="PS00138">
    <property type="entry name" value="SUBTILASE_SER"/>
    <property type="match status" value="1"/>
</dbReference>
<dbReference type="InterPro" id="IPR015500">
    <property type="entry name" value="Peptidase_S8_subtilisin-rel"/>
</dbReference>
<sequence>MAQGRDTNARLAGMLLALSLAGCSSGGGSSPSNGDDPPPSPPPHDLQPSPVDPAPNVESPDDHYSVLVGVADSGFRLSHESLQPRLATVSNVAEPDDPDVSTASRHGTAVASVVSLSRDTRDLAPGDHGLHLAKVNRDDETHSYDNVMDYSTGYLADLGSRVINHSYSGRLEAPSTTASYLGRKSLDSLRRMVTANDGLGSVYVVAAGNQGEALQAERPIHQHADLFERMLIVGGSTRSDTNEVEKAPLSNFPGADANWQSRFLTAPWRTLVALDDADDSYGWGQGTSFSAPRVSAYAAAIIELWPHLDATQVSQLLLDTADRTSPLYARNDCGESGNVNCGYFYLGQGEASLEDALEPQGELVMPTGDSVDQGGQPLERSAAQLSAAYGDALETSGVLKEVAVFDELGRDYRTDLSGHVSQRIERNRSMHRRMEHMAVATQGHREETRGKFDNMSFFARHDAFGDTAAARLDGRIGRHRWSLFQFRGDEPNPMSPQVEAGFMPMLSFQGGTAITRGLDRIAGVRHRLDFNQHVSLLAEHWSGSSPEETTPLTDRYRADRSSISLALTLSERLTLTAGAGVRREDRGLLGAQGTGALAMGEDNRLDLHRVQLDYRLGDSLTAFASHEEGRGEMSGSGLIQSIEGIRTRETTFGLQWHGKGHQAAFALRQPMRLADGEAELQIPTGRTLDGKVLRDDVQVSLAPSGQQRDLEFGYALLPSEHTRLQLNLLYSIEPGHDRNADDEIAAMLNYTHRF</sequence>
<dbReference type="InterPro" id="IPR050131">
    <property type="entry name" value="Peptidase_S8_subtilisin-like"/>
</dbReference>
<dbReference type="SUPFAM" id="SSF52743">
    <property type="entry name" value="Subtilisin-like"/>
    <property type="match status" value="1"/>
</dbReference>
<evidence type="ECO:0000256" key="2">
    <source>
        <dbReference type="ARBA" id="ARBA00022670"/>
    </source>
</evidence>
<gene>
    <name evidence="8" type="ORF">KPL81_07840</name>
</gene>
<dbReference type="PROSITE" id="PS51257">
    <property type="entry name" value="PROKAR_LIPOPROTEIN"/>
    <property type="match status" value="1"/>
</dbReference>
<feature type="compositionally biased region" description="Pro residues" evidence="6">
    <location>
        <begin position="36"/>
        <end position="53"/>
    </location>
</feature>
<dbReference type="InterPro" id="IPR023828">
    <property type="entry name" value="Peptidase_S8_Ser-AS"/>
</dbReference>
<dbReference type="PANTHER" id="PTHR43806">
    <property type="entry name" value="PEPTIDASE S8"/>
    <property type="match status" value="1"/>
</dbReference>
<proteinExistence type="inferred from homology"/>
<dbReference type="RefSeq" id="WP_219791326.1">
    <property type="nucleotide sequence ID" value="NZ_JAHYCA010000002.1"/>
</dbReference>
<evidence type="ECO:0000313" key="8">
    <source>
        <dbReference type="EMBL" id="MBW6391065.1"/>
    </source>
</evidence>
<evidence type="ECO:0000256" key="6">
    <source>
        <dbReference type="SAM" id="MobiDB-lite"/>
    </source>
</evidence>
<feature type="active site" description="Charge relay system" evidence="5">
    <location>
        <position position="288"/>
    </location>
</feature>
<evidence type="ECO:0000256" key="5">
    <source>
        <dbReference type="PROSITE-ProRule" id="PRU01240"/>
    </source>
</evidence>
<keyword evidence="2 5" id="KW-0645">Protease</keyword>
<dbReference type="PRINTS" id="PR00723">
    <property type="entry name" value="SUBTILISIN"/>
</dbReference>
<reference evidence="8 9" key="1">
    <citation type="submission" date="2021-07" db="EMBL/GenBank/DDBJ databases">
        <authorList>
            <person name="So Y."/>
        </authorList>
    </citation>
    <scope>NUCLEOTIDE SEQUENCE [LARGE SCALE GENOMIC DNA]</scope>
    <source>
        <strain evidence="8 9">Y3S6</strain>
    </source>
</reference>
<dbReference type="InterPro" id="IPR036852">
    <property type="entry name" value="Peptidase_S8/S53_dom_sf"/>
</dbReference>